<keyword evidence="6" id="KW-1185">Reference proteome</keyword>
<dbReference type="SUPFAM" id="SSF57701">
    <property type="entry name" value="Zn2/Cys6 DNA-binding domain"/>
    <property type="match status" value="1"/>
</dbReference>
<dbReference type="OrthoDB" id="4898680at2759"/>
<dbReference type="PANTHER" id="PTHR31001:SF40">
    <property type="entry name" value="ZN(II)2CYS6 TRANSCRIPTION FACTOR (EUROFUNG)"/>
    <property type="match status" value="1"/>
</dbReference>
<dbReference type="GO" id="GO:0000981">
    <property type="term" value="F:DNA-binding transcription factor activity, RNA polymerase II-specific"/>
    <property type="evidence" value="ECO:0007669"/>
    <property type="project" value="InterPro"/>
</dbReference>
<protein>
    <submittedName>
        <fullName evidence="5">Quinic acid utilization activator</fullName>
    </submittedName>
</protein>
<dbReference type="PROSITE" id="PS00463">
    <property type="entry name" value="ZN2_CY6_FUNGAL_1"/>
    <property type="match status" value="1"/>
</dbReference>
<dbReference type="PROSITE" id="PS50048">
    <property type="entry name" value="ZN2_CY6_FUNGAL_2"/>
    <property type="match status" value="1"/>
</dbReference>
<evidence type="ECO:0000313" key="6">
    <source>
        <dbReference type="Proteomes" id="UP000785200"/>
    </source>
</evidence>
<proteinExistence type="predicted"/>
<accession>A0A9P6SK17</accession>
<keyword evidence="3" id="KW-0539">Nucleus</keyword>
<dbReference type="Proteomes" id="UP000785200">
    <property type="component" value="Unassembled WGS sequence"/>
</dbReference>
<dbReference type="InterPro" id="IPR001138">
    <property type="entry name" value="Zn2Cys6_DnaBD"/>
</dbReference>
<dbReference type="GO" id="GO:0005634">
    <property type="term" value="C:nucleus"/>
    <property type="evidence" value="ECO:0007669"/>
    <property type="project" value="UniProtKB-SubCell"/>
</dbReference>
<dbReference type="Gene3D" id="4.10.240.10">
    <property type="entry name" value="Zn(2)-C6 fungal-type DNA-binding domain"/>
    <property type="match status" value="1"/>
</dbReference>
<reference evidence="5" key="1">
    <citation type="submission" date="2019-07" db="EMBL/GenBank/DDBJ databases">
        <title>Hyphodiscus hymeniophilus genome sequencing and assembly.</title>
        <authorList>
            <person name="Kramer G."/>
            <person name="Nodwell J."/>
        </authorList>
    </citation>
    <scope>NUCLEOTIDE SEQUENCE</scope>
    <source>
        <strain evidence="5">ATCC 34498</strain>
    </source>
</reference>
<dbReference type="InterPro" id="IPR007219">
    <property type="entry name" value="XnlR_reg_dom"/>
</dbReference>
<dbReference type="GO" id="GO:0003677">
    <property type="term" value="F:DNA binding"/>
    <property type="evidence" value="ECO:0007669"/>
    <property type="project" value="InterPro"/>
</dbReference>
<keyword evidence="2" id="KW-0479">Metal-binding</keyword>
<comment type="caution">
    <text evidence="5">The sequence shown here is derived from an EMBL/GenBank/DDBJ whole genome shotgun (WGS) entry which is preliminary data.</text>
</comment>
<evidence type="ECO:0000256" key="2">
    <source>
        <dbReference type="ARBA" id="ARBA00022723"/>
    </source>
</evidence>
<comment type="subcellular location">
    <subcellularLocation>
        <location evidence="1">Nucleus</location>
    </subcellularLocation>
</comment>
<evidence type="ECO:0000256" key="1">
    <source>
        <dbReference type="ARBA" id="ARBA00004123"/>
    </source>
</evidence>
<feature type="domain" description="Zn(2)-C6 fungal-type" evidence="4">
    <location>
        <begin position="7"/>
        <end position="39"/>
    </location>
</feature>
<evidence type="ECO:0000259" key="4">
    <source>
        <dbReference type="PROSITE" id="PS50048"/>
    </source>
</evidence>
<dbReference type="CDD" id="cd00067">
    <property type="entry name" value="GAL4"/>
    <property type="match status" value="1"/>
</dbReference>
<dbReference type="SMART" id="SM00906">
    <property type="entry name" value="Fungal_trans"/>
    <property type="match status" value="1"/>
</dbReference>
<name>A0A9P6SK17_9HELO</name>
<dbReference type="InterPro" id="IPR036864">
    <property type="entry name" value="Zn2-C6_fun-type_DNA-bd_sf"/>
</dbReference>
<dbReference type="EMBL" id="VNKQ01000020">
    <property type="protein sequence ID" value="KAG0645056.1"/>
    <property type="molecule type" value="Genomic_DNA"/>
</dbReference>
<dbReference type="CDD" id="cd12148">
    <property type="entry name" value="fungal_TF_MHR"/>
    <property type="match status" value="1"/>
</dbReference>
<dbReference type="GO" id="GO:0006351">
    <property type="term" value="P:DNA-templated transcription"/>
    <property type="evidence" value="ECO:0007669"/>
    <property type="project" value="InterPro"/>
</dbReference>
<gene>
    <name evidence="5" type="ORF">D0Z07_9093</name>
</gene>
<dbReference type="Pfam" id="PF00172">
    <property type="entry name" value="Zn_clus"/>
    <property type="match status" value="1"/>
</dbReference>
<dbReference type="InterPro" id="IPR050613">
    <property type="entry name" value="Sec_Metabolite_Reg"/>
</dbReference>
<sequence>MPTKLAACDPCRSSKLACDHALPVCARCHEKNRAGTCVYRARPFKRRQPARTQTRDASYHKKIFDHIPQDIEDELHHPSSHPRNHFHKQPEHSVNEADIAYGAKLVEKIQQCTNVLSCSRLVTAWISKEVNLALAGSLTKKSAQTMEHIFDGLNGETDEALHISRNLFLHSSRPLAIERTSTFDHFCASFCTESARWETIGLFFTAVARATIDLTSFGSLFTTEQQCLGLQKLATRFSDQCLDIALSLDCLNDLQLLLQYENFINHSFVDGDQSYHSWRRLGDVASSIFALGYHEHIDHNESAPSFVKDLRWAAFACAYSGDKNVSIFLGRPPRIQRKYCRLELPGNANGVPSSDTPSSLEHFRWSPDENFDYTADTRWSFLCALLKEEALDLFQEKNYEERVRRANAEVDWNALPPRFRLEGALKYCGRKAVERDFMASARLNHLHILFLLRLALVRRMAEPDSQLISISADILSLAVEIAVLKEHLSNSGTGIVAYYGLPAAGVLSLSLLNRSFIEQEVGVSVSKIVQDLSVLVAEV</sequence>
<dbReference type="GO" id="GO:0008270">
    <property type="term" value="F:zinc ion binding"/>
    <property type="evidence" value="ECO:0007669"/>
    <property type="project" value="InterPro"/>
</dbReference>
<organism evidence="5 6">
    <name type="scientific">Hyphodiscus hymeniophilus</name>
    <dbReference type="NCBI Taxonomy" id="353542"/>
    <lineage>
        <taxon>Eukaryota</taxon>
        <taxon>Fungi</taxon>
        <taxon>Dikarya</taxon>
        <taxon>Ascomycota</taxon>
        <taxon>Pezizomycotina</taxon>
        <taxon>Leotiomycetes</taxon>
        <taxon>Helotiales</taxon>
        <taxon>Hyphodiscaceae</taxon>
        <taxon>Hyphodiscus</taxon>
    </lineage>
</organism>
<evidence type="ECO:0000313" key="5">
    <source>
        <dbReference type="EMBL" id="KAG0645056.1"/>
    </source>
</evidence>
<dbReference type="PANTHER" id="PTHR31001">
    <property type="entry name" value="UNCHARACTERIZED TRANSCRIPTIONAL REGULATORY PROTEIN"/>
    <property type="match status" value="1"/>
</dbReference>
<dbReference type="AlphaFoldDB" id="A0A9P6SK17"/>
<evidence type="ECO:0000256" key="3">
    <source>
        <dbReference type="ARBA" id="ARBA00023242"/>
    </source>
</evidence>